<sequence length="137" mass="15361">MAGQIQNQNQRQPQSNRQAVPATGNSQPDELKGLGMMMQQLLQGMQIQGKSLNQVSTDITTRMDNMFTELNTKEQLKSFPKKELDDKSEIKEVLDGDPHAYTKKLNGDARVNEKVQGKRVKGDPTVTLILQLFSLMS</sequence>
<proteinExistence type="predicted"/>
<reference evidence="2" key="1">
    <citation type="submission" date="2019-12" db="EMBL/GenBank/DDBJ databases">
        <title>Genome sequencing and annotation of Brassica cretica.</title>
        <authorList>
            <person name="Studholme D.J."/>
            <person name="Sarris P."/>
        </authorList>
    </citation>
    <scope>NUCLEOTIDE SEQUENCE</scope>
    <source>
        <strain evidence="2">PFS-109/04</strain>
        <tissue evidence="2">Leaf</tissue>
    </source>
</reference>
<gene>
    <name evidence="2" type="ORF">F2Q69_00028931</name>
</gene>
<dbReference type="AlphaFoldDB" id="A0A8S9RS23"/>
<accession>A0A8S9RS23</accession>
<dbReference type="EMBL" id="QGKX02000088">
    <property type="protein sequence ID" value="KAF3583283.1"/>
    <property type="molecule type" value="Genomic_DNA"/>
</dbReference>
<evidence type="ECO:0000313" key="3">
    <source>
        <dbReference type="Proteomes" id="UP000712600"/>
    </source>
</evidence>
<protein>
    <submittedName>
        <fullName evidence="2">Uncharacterized protein</fullName>
    </submittedName>
</protein>
<dbReference type="Proteomes" id="UP000712600">
    <property type="component" value="Unassembled WGS sequence"/>
</dbReference>
<evidence type="ECO:0000313" key="2">
    <source>
        <dbReference type="EMBL" id="KAF3583283.1"/>
    </source>
</evidence>
<evidence type="ECO:0000256" key="1">
    <source>
        <dbReference type="SAM" id="MobiDB-lite"/>
    </source>
</evidence>
<feature type="compositionally biased region" description="Low complexity" evidence="1">
    <location>
        <begin position="1"/>
        <end position="18"/>
    </location>
</feature>
<comment type="caution">
    <text evidence="2">The sequence shown here is derived from an EMBL/GenBank/DDBJ whole genome shotgun (WGS) entry which is preliminary data.</text>
</comment>
<organism evidence="2 3">
    <name type="scientific">Brassica cretica</name>
    <name type="common">Mustard</name>
    <dbReference type="NCBI Taxonomy" id="69181"/>
    <lineage>
        <taxon>Eukaryota</taxon>
        <taxon>Viridiplantae</taxon>
        <taxon>Streptophyta</taxon>
        <taxon>Embryophyta</taxon>
        <taxon>Tracheophyta</taxon>
        <taxon>Spermatophyta</taxon>
        <taxon>Magnoliopsida</taxon>
        <taxon>eudicotyledons</taxon>
        <taxon>Gunneridae</taxon>
        <taxon>Pentapetalae</taxon>
        <taxon>rosids</taxon>
        <taxon>malvids</taxon>
        <taxon>Brassicales</taxon>
        <taxon>Brassicaceae</taxon>
        <taxon>Brassiceae</taxon>
        <taxon>Brassica</taxon>
    </lineage>
</organism>
<feature type="region of interest" description="Disordered" evidence="1">
    <location>
        <begin position="1"/>
        <end position="32"/>
    </location>
</feature>
<name>A0A8S9RS23_BRACR</name>